<dbReference type="Pfam" id="PF13276">
    <property type="entry name" value="HTH_21"/>
    <property type="match status" value="1"/>
</dbReference>
<dbReference type="Proteomes" id="UP000617145">
    <property type="component" value="Unassembled WGS sequence"/>
</dbReference>
<comment type="caution">
    <text evidence="2">The sequence shown here is derived from an EMBL/GenBank/DDBJ whole genome shotgun (WGS) entry which is preliminary data.</text>
</comment>
<sequence length="286" mass="33433">MTFAFVAKHRHIWPVSWMCDVLGVSRSGFHAWLKRPISARASYDAKLVMEIDKSFKASDRTYGARRIWRDVLEDGLSCGLHRIERLMRQNAMRARPKRRGKPKDDGERSVIADNILDRDFQADRPNQKWLADFTYIWTAEGWLYVSVVLDLFSRRVVGWSMKADRDTSLVMDALMMAVWRRGKADALLHHSDQGSQYTSEQFQRLLHDNGITCSMSRTGNVWDNSAMESFFSSLKTERTARKVYRTRNAARADVFDYIERFYNPRRRHSKLGYLCPMAFEDRAVQT</sequence>
<protein>
    <submittedName>
        <fullName evidence="2">Transposase</fullName>
    </submittedName>
</protein>
<dbReference type="GO" id="GO:0015074">
    <property type="term" value="P:DNA integration"/>
    <property type="evidence" value="ECO:0007669"/>
    <property type="project" value="InterPro"/>
</dbReference>
<accession>A0A8J2ZJN0</accession>
<name>A0A8J2ZJN0_9RHOB</name>
<dbReference type="SUPFAM" id="SSF53098">
    <property type="entry name" value="Ribonuclease H-like"/>
    <property type="match status" value="1"/>
</dbReference>
<reference evidence="2" key="1">
    <citation type="journal article" date="2014" name="Int. J. Syst. Evol. Microbiol.">
        <title>Complete genome sequence of Corynebacterium casei LMG S-19264T (=DSM 44701T), isolated from a smear-ripened cheese.</title>
        <authorList>
            <consortium name="US DOE Joint Genome Institute (JGI-PGF)"/>
            <person name="Walter F."/>
            <person name="Albersmeier A."/>
            <person name="Kalinowski J."/>
            <person name="Ruckert C."/>
        </authorList>
    </citation>
    <scope>NUCLEOTIDE SEQUENCE</scope>
    <source>
        <strain evidence="2">CGMCC 1.15762</strain>
    </source>
</reference>
<dbReference type="NCBIfam" id="NF033516">
    <property type="entry name" value="transpos_IS3"/>
    <property type="match status" value="1"/>
</dbReference>
<organism evidence="2 3">
    <name type="scientific">Salipiger pallidus</name>
    <dbReference type="NCBI Taxonomy" id="1775170"/>
    <lineage>
        <taxon>Bacteria</taxon>
        <taxon>Pseudomonadati</taxon>
        <taxon>Pseudomonadota</taxon>
        <taxon>Alphaproteobacteria</taxon>
        <taxon>Rhodobacterales</taxon>
        <taxon>Roseobacteraceae</taxon>
        <taxon>Salipiger</taxon>
    </lineage>
</organism>
<dbReference type="Gene3D" id="3.30.420.10">
    <property type="entry name" value="Ribonuclease H-like superfamily/Ribonuclease H"/>
    <property type="match status" value="1"/>
</dbReference>
<dbReference type="InterPro" id="IPR036397">
    <property type="entry name" value="RNaseH_sf"/>
</dbReference>
<evidence type="ECO:0000313" key="3">
    <source>
        <dbReference type="Proteomes" id="UP000617145"/>
    </source>
</evidence>
<dbReference type="InterPro" id="IPR025948">
    <property type="entry name" value="HTH-like_dom"/>
</dbReference>
<gene>
    <name evidence="2" type="primary">tnp</name>
    <name evidence="2" type="ORF">GCM10011415_20670</name>
</gene>
<dbReference type="PANTHER" id="PTHR46889">
    <property type="entry name" value="TRANSPOSASE INSF FOR INSERTION SEQUENCE IS3B-RELATED"/>
    <property type="match status" value="1"/>
</dbReference>
<dbReference type="Pfam" id="PF13333">
    <property type="entry name" value="rve_2"/>
    <property type="match status" value="1"/>
</dbReference>
<dbReference type="InterPro" id="IPR001584">
    <property type="entry name" value="Integrase_cat-core"/>
</dbReference>
<dbReference type="PROSITE" id="PS50994">
    <property type="entry name" value="INTEGRASE"/>
    <property type="match status" value="1"/>
</dbReference>
<dbReference type="AlphaFoldDB" id="A0A8J2ZJN0"/>
<dbReference type="EMBL" id="BMJV01000004">
    <property type="protein sequence ID" value="GGG72479.1"/>
    <property type="molecule type" value="Genomic_DNA"/>
</dbReference>
<dbReference type="GO" id="GO:0003676">
    <property type="term" value="F:nucleic acid binding"/>
    <property type="evidence" value="ECO:0007669"/>
    <property type="project" value="InterPro"/>
</dbReference>
<dbReference type="InterPro" id="IPR048020">
    <property type="entry name" value="Transpos_IS3"/>
</dbReference>
<dbReference type="PANTHER" id="PTHR46889:SF4">
    <property type="entry name" value="TRANSPOSASE INSO FOR INSERTION SEQUENCE ELEMENT IS911B-RELATED"/>
    <property type="match status" value="1"/>
</dbReference>
<keyword evidence="3" id="KW-1185">Reference proteome</keyword>
<dbReference type="Pfam" id="PF00665">
    <property type="entry name" value="rve"/>
    <property type="match status" value="1"/>
</dbReference>
<reference evidence="2" key="2">
    <citation type="submission" date="2020-09" db="EMBL/GenBank/DDBJ databases">
        <authorList>
            <person name="Sun Q."/>
            <person name="Zhou Y."/>
        </authorList>
    </citation>
    <scope>NUCLEOTIDE SEQUENCE</scope>
    <source>
        <strain evidence="2">CGMCC 1.15762</strain>
    </source>
</reference>
<proteinExistence type="predicted"/>
<dbReference type="InterPro" id="IPR012337">
    <property type="entry name" value="RNaseH-like_sf"/>
</dbReference>
<dbReference type="InterPro" id="IPR050900">
    <property type="entry name" value="Transposase_IS3/IS150/IS904"/>
</dbReference>
<feature type="domain" description="Integrase catalytic" evidence="1">
    <location>
        <begin position="121"/>
        <end position="284"/>
    </location>
</feature>
<evidence type="ECO:0000313" key="2">
    <source>
        <dbReference type="EMBL" id="GGG72479.1"/>
    </source>
</evidence>
<evidence type="ECO:0000259" key="1">
    <source>
        <dbReference type="PROSITE" id="PS50994"/>
    </source>
</evidence>